<dbReference type="SUPFAM" id="SSF46785">
    <property type="entry name" value="Winged helix' DNA-binding domain"/>
    <property type="match status" value="1"/>
</dbReference>
<keyword evidence="2" id="KW-0805">Transcription regulation</keyword>
<proteinExistence type="predicted"/>
<dbReference type="InterPro" id="IPR036390">
    <property type="entry name" value="WH_DNA-bd_sf"/>
</dbReference>
<dbReference type="SUPFAM" id="SSF100950">
    <property type="entry name" value="NagB/RpiA/CoA transferase-like"/>
    <property type="match status" value="1"/>
</dbReference>
<dbReference type="STRING" id="1477437.SAMN05444682_105351"/>
<evidence type="ECO:0000313" key="6">
    <source>
        <dbReference type="EMBL" id="SFI77861.1"/>
    </source>
</evidence>
<dbReference type="PANTHER" id="PTHR30363:SF4">
    <property type="entry name" value="GLYCEROL-3-PHOSPHATE REGULON REPRESSOR"/>
    <property type="match status" value="1"/>
</dbReference>
<keyword evidence="3" id="KW-0238">DNA-binding</keyword>
<dbReference type="InterPro" id="IPR050313">
    <property type="entry name" value="Carb_Metab_HTH_regulators"/>
</dbReference>
<evidence type="ECO:0000256" key="3">
    <source>
        <dbReference type="ARBA" id="ARBA00023125"/>
    </source>
</evidence>
<dbReference type="AlphaFoldDB" id="A0A1I3KZB0"/>
<evidence type="ECO:0000313" key="7">
    <source>
        <dbReference type="Proteomes" id="UP000198670"/>
    </source>
</evidence>
<keyword evidence="7" id="KW-1185">Reference proteome</keyword>
<organism evidence="6 7">
    <name type="scientific">Parapedobacter indicus</name>
    <dbReference type="NCBI Taxonomy" id="1477437"/>
    <lineage>
        <taxon>Bacteria</taxon>
        <taxon>Pseudomonadati</taxon>
        <taxon>Bacteroidota</taxon>
        <taxon>Sphingobacteriia</taxon>
        <taxon>Sphingobacteriales</taxon>
        <taxon>Sphingobacteriaceae</taxon>
        <taxon>Parapedobacter</taxon>
    </lineage>
</organism>
<dbReference type="InterPro" id="IPR036388">
    <property type="entry name" value="WH-like_DNA-bd_sf"/>
</dbReference>
<dbReference type="Gene3D" id="1.10.10.10">
    <property type="entry name" value="Winged helix-like DNA-binding domain superfamily/Winged helix DNA-binding domain"/>
    <property type="match status" value="1"/>
</dbReference>
<dbReference type="InterPro" id="IPR037171">
    <property type="entry name" value="NagB/RpiA_transferase-like"/>
</dbReference>
<dbReference type="InterPro" id="IPR001034">
    <property type="entry name" value="DeoR_HTH"/>
</dbReference>
<gene>
    <name evidence="6" type="ORF">SAMN05444682_105351</name>
</gene>
<keyword evidence="1" id="KW-0678">Repressor</keyword>
<evidence type="ECO:0000256" key="4">
    <source>
        <dbReference type="ARBA" id="ARBA00023163"/>
    </source>
</evidence>
<dbReference type="PROSITE" id="PS51000">
    <property type="entry name" value="HTH_DEOR_2"/>
    <property type="match status" value="1"/>
</dbReference>
<dbReference type="Proteomes" id="UP000198670">
    <property type="component" value="Unassembled WGS sequence"/>
</dbReference>
<evidence type="ECO:0000259" key="5">
    <source>
        <dbReference type="PROSITE" id="PS51000"/>
    </source>
</evidence>
<keyword evidence="4" id="KW-0804">Transcription</keyword>
<dbReference type="EMBL" id="FOQO01000005">
    <property type="protein sequence ID" value="SFI77861.1"/>
    <property type="molecule type" value="Genomic_DNA"/>
</dbReference>
<dbReference type="OrthoDB" id="9798651at2"/>
<dbReference type="InterPro" id="IPR018356">
    <property type="entry name" value="Tscrpt_reg_HTH_DeoR_CS"/>
</dbReference>
<dbReference type="SMART" id="SM01134">
    <property type="entry name" value="DeoRC"/>
    <property type="match status" value="1"/>
</dbReference>
<dbReference type="Pfam" id="PF08220">
    <property type="entry name" value="HTH_DeoR"/>
    <property type="match status" value="1"/>
</dbReference>
<dbReference type="Gene3D" id="3.40.50.1360">
    <property type="match status" value="1"/>
</dbReference>
<dbReference type="GO" id="GO:0003700">
    <property type="term" value="F:DNA-binding transcription factor activity"/>
    <property type="evidence" value="ECO:0007669"/>
    <property type="project" value="InterPro"/>
</dbReference>
<accession>A0A1I3KZB0</accession>
<dbReference type="PROSITE" id="PS00894">
    <property type="entry name" value="HTH_DEOR_1"/>
    <property type="match status" value="1"/>
</dbReference>
<dbReference type="SMART" id="SM00420">
    <property type="entry name" value="HTH_DEOR"/>
    <property type="match status" value="1"/>
</dbReference>
<dbReference type="RefSeq" id="WP_090627199.1">
    <property type="nucleotide sequence ID" value="NZ_FOQO01000005.1"/>
</dbReference>
<evidence type="ECO:0000256" key="2">
    <source>
        <dbReference type="ARBA" id="ARBA00023015"/>
    </source>
</evidence>
<feature type="domain" description="HTH deoR-type" evidence="5">
    <location>
        <begin position="3"/>
        <end position="58"/>
    </location>
</feature>
<dbReference type="Pfam" id="PF00455">
    <property type="entry name" value="DeoRC"/>
    <property type="match status" value="1"/>
</dbReference>
<reference evidence="6 7" key="1">
    <citation type="submission" date="2016-10" db="EMBL/GenBank/DDBJ databases">
        <authorList>
            <person name="de Groot N.N."/>
        </authorList>
    </citation>
    <scope>NUCLEOTIDE SEQUENCE [LARGE SCALE GENOMIC DNA]</scope>
    <source>
        <strain evidence="6 7">RK1</strain>
    </source>
</reference>
<evidence type="ECO:0000256" key="1">
    <source>
        <dbReference type="ARBA" id="ARBA00022491"/>
    </source>
</evidence>
<name>A0A1I3KZB0_9SPHI</name>
<dbReference type="GO" id="GO:0003677">
    <property type="term" value="F:DNA binding"/>
    <property type="evidence" value="ECO:0007669"/>
    <property type="project" value="UniProtKB-KW"/>
</dbReference>
<dbReference type="PANTHER" id="PTHR30363">
    <property type="entry name" value="HTH-TYPE TRANSCRIPTIONAL REGULATOR SRLR-RELATED"/>
    <property type="match status" value="1"/>
</dbReference>
<dbReference type="PRINTS" id="PR00037">
    <property type="entry name" value="HTHLACR"/>
</dbReference>
<protein>
    <submittedName>
        <fullName evidence="6">Transcriptional regulator, DeoR family</fullName>
    </submittedName>
</protein>
<dbReference type="InterPro" id="IPR014036">
    <property type="entry name" value="DeoR-like_C"/>
</dbReference>
<sequence length="247" mass="27125">MLKEERQAFIVHQINLHNKVLSSDLSVQLNVSEDTIRRDLNELAENGKVLKVYGGALSKSFQYPFQENNIYARDAKKQIATKAVKLIQNGMTVLAGGGTTLMELARIIPESLQCTFFTISPLVALELAEHTHADVILIGGKLSRNTNINIGSQVINQLSEIRVDLCLLGTNSLSAEDGVTDSDWEVVQIKKAMIRCSTKTAILSIAEKLNSVQKMKVCSLNAISYLVTDLDSKHPSLSGFNKVVEVV</sequence>